<evidence type="ECO:0000259" key="13">
    <source>
        <dbReference type="Pfam" id="PF07479"/>
    </source>
</evidence>
<dbReference type="Proteomes" id="UP000230543">
    <property type="component" value="Unassembled WGS sequence"/>
</dbReference>
<name>A0A2M6WC38_9BACT</name>
<keyword evidence="6" id="KW-1208">Phospholipid metabolism</keyword>
<dbReference type="InterPro" id="IPR013328">
    <property type="entry name" value="6PGD_dom2"/>
</dbReference>
<feature type="domain" description="Glycerol-3-phosphate dehydrogenase NAD-dependent C-terminal" evidence="13">
    <location>
        <begin position="173"/>
        <end position="304"/>
    </location>
</feature>
<evidence type="ECO:0000256" key="10">
    <source>
        <dbReference type="RuleBase" id="RU000437"/>
    </source>
</evidence>
<dbReference type="InterPro" id="IPR006109">
    <property type="entry name" value="G3P_DH_NAD-dep_C"/>
</dbReference>
<dbReference type="Gene3D" id="3.40.50.720">
    <property type="entry name" value="NAD(P)-binding Rossmann-like Domain"/>
    <property type="match status" value="1"/>
</dbReference>
<protein>
    <recommendedName>
        <fullName evidence="11">Glycerol-3-phosphate dehydrogenase</fullName>
        <ecNumber evidence="11">1.1.1.94</ecNumber>
    </recommendedName>
</protein>
<dbReference type="GO" id="GO:0008654">
    <property type="term" value="P:phospholipid biosynthetic process"/>
    <property type="evidence" value="ECO:0007669"/>
    <property type="project" value="UniProtKB-KW"/>
</dbReference>
<evidence type="ECO:0000256" key="11">
    <source>
        <dbReference type="RuleBase" id="RU000439"/>
    </source>
</evidence>
<dbReference type="GO" id="GO:0005975">
    <property type="term" value="P:carbohydrate metabolic process"/>
    <property type="evidence" value="ECO:0007669"/>
    <property type="project" value="InterPro"/>
</dbReference>
<evidence type="ECO:0000256" key="2">
    <source>
        <dbReference type="ARBA" id="ARBA00022516"/>
    </source>
</evidence>
<evidence type="ECO:0000259" key="12">
    <source>
        <dbReference type="Pfam" id="PF01210"/>
    </source>
</evidence>
<keyword evidence="4" id="KW-0443">Lipid metabolism</keyword>
<dbReference type="Pfam" id="PF07479">
    <property type="entry name" value="NAD_Gly3P_dh_C"/>
    <property type="match status" value="1"/>
</dbReference>
<evidence type="ECO:0000256" key="1">
    <source>
        <dbReference type="ARBA" id="ARBA00011009"/>
    </source>
</evidence>
<comment type="similarity">
    <text evidence="1 10">Belongs to the NAD-dependent glycerol-3-phosphate dehydrogenase family.</text>
</comment>
<organism evidence="14 15">
    <name type="scientific">Candidatus Komeilibacteria bacterium CG10_big_fil_rev_8_21_14_0_10_41_13</name>
    <dbReference type="NCBI Taxonomy" id="1974476"/>
    <lineage>
        <taxon>Bacteria</taxon>
        <taxon>Candidatus Komeiliibacteriota</taxon>
    </lineage>
</organism>
<evidence type="ECO:0000256" key="8">
    <source>
        <dbReference type="PIRSR" id="PIRSR000114-2"/>
    </source>
</evidence>
<comment type="caution">
    <text evidence="14">The sequence shown here is derived from an EMBL/GenBank/DDBJ whole genome shotgun (WGS) entry which is preliminary data.</text>
</comment>
<keyword evidence="2" id="KW-0444">Lipid biosynthesis</keyword>
<dbReference type="SUPFAM" id="SSF51735">
    <property type="entry name" value="NAD(P)-binding Rossmann-fold domains"/>
    <property type="match status" value="1"/>
</dbReference>
<dbReference type="Gene3D" id="1.10.1040.10">
    <property type="entry name" value="N-(1-d-carboxylethyl)-l-norvaline Dehydrogenase, domain 2"/>
    <property type="match status" value="1"/>
</dbReference>
<reference evidence="15" key="1">
    <citation type="submission" date="2017-09" db="EMBL/GenBank/DDBJ databases">
        <title>Depth-based differentiation of microbial function through sediment-hosted aquifers and enrichment of novel symbionts in the deep terrestrial subsurface.</title>
        <authorList>
            <person name="Probst A.J."/>
            <person name="Ladd B."/>
            <person name="Jarett J.K."/>
            <person name="Geller-Mcgrath D.E."/>
            <person name="Sieber C.M.K."/>
            <person name="Emerson J.B."/>
            <person name="Anantharaman K."/>
            <person name="Thomas B.C."/>
            <person name="Malmstrom R."/>
            <person name="Stieglmeier M."/>
            <person name="Klingl A."/>
            <person name="Woyke T."/>
            <person name="Ryan C.M."/>
            <person name="Banfield J.F."/>
        </authorList>
    </citation>
    <scope>NUCLEOTIDE SEQUENCE [LARGE SCALE GENOMIC DNA]</scope>
</reference>
<dbReference type="GO" id="GO:0141153">
    <property type="term" value="F:glycerol-3-phosphate dehydrogenase (NADP+) activity"/>
    <property type="evidence" value="ECO:0007669"/>
    <property type="project" value="RHEA"/>
</dbReference>
<dbReference type="PANTHER" id="PTHR11728:SF1">
    <property type="entry name" value="GLYCEROL-3-PHOSPHATE DEHYDROGENASE [NAD(+)] 2, CHLOROPLASTIC"/>
    <property type="match status" value="1"/>
</dbReference>
<dbReference type="PRINTS" id="PR00077">
    <property type="entry name" value="GPDHDRGNASE"/>
</dbReference>
<keyword evidence="3 10" id="KW-0560">Oxidoreductase</keyword>
<dbReference type="SUPFAM" id="SSF48179">
    <property type="entry name" value="6-phosphogluconate dehydrogenase C-terminal domain-like"/>
    <property type="match status" value="1"/>
</dbReference>
<feature type="binding site" evidence="9">
    <location>
        <position position="247"/>
    </location>
    <ligand>
        <name>NAD(+)</name>
        <dbReference type="ChEBI" id="CHEBI:57540"/>
    </ligand>
</feature>
<dbReference type="InterPro" id="IPR006168">
    <property type="entry name" value="G3P_DH_NAD-dep"/>
</dbReference>
<accession>A0A2M6WC38</accession>
<dbReference type="InterPro" id="IPR011128">
    <property type="entry name" value="G3P_DH_NAD-dep_N"/>
</dbReference>
<keyword evidence="5" id="KW-0594">Phospholipid biosynthesis</keyword>
<dbReference type="InterPro" id="IPR008927">
    <property type="entry name" value="6-PGluconate_DH-like_C_sf"/>
</dbReference>
<keyword evidence="9 10" id="KW-0520">NAD</keyword>
<proteinExistence type="inferred from homology"/>
<evidence type="ECO:0000256" key="5">
    <source>
        <dbReference type="ARBA" id="ARBA00023209"/>
    </source>
</evidence>
<feature type="binding site" evidence="8">
    <location>
        <begin position="247"/>
        <end position="248"/>
    </location>
    <ligand>
        <name>substrate</name>
    </ligand>
</feature>
<evidence type="ECO:0000256" key="6">
    <source>
        <dbReference type="ARBA" id="ARBA00023264"/>
    </source>
</evidence>
<evidence type="ECO:0000313" key="14">
    <source>
        <dbReference type="EMBL" id="PIT90368.1"/>
    </source>
</evidence>
<dbReference type="GO" id="GO:0051287">
    <property type="term" value="F:NAD binding"/>
    <property type="evidence" value="ECO:0007669"/>
    <property type="project" value="InterPro"/>
</dbReference>
<dbReference type="EC" id="1.1.1.94" evidence="11"/>
<dbReference type="PIRSF" id="PIRSF000114">
    <property type="entry name" value="Glycerol-3-P_dh"/>
    <property type="match status" value="1"/>
</dbReference>
<dbReference type="Pfam" id="PF01210">
    <property type="entry name" value="NAD_Gly3P_dh_N"/>
    <property type="match status" value="1"/>
</dbReference>
<feature type="binding site" evidence="9">
    <location>
        <begin position="7"/>
        <end position="12"/>
    </location>
    <ligand>
        <name>NAD(+)</name>
        <dbReference type="ChEBI" id="CHEBI:57540"/>
    </ligand>
</feature>
<dbReference type="PANTHER" id="PTHR11728">
    <property type="entry name" value="GLYCEROL-3-PHOSPHATE DEHYDROGENASE"/>
    <property type="match status" value="1"/>
</dbReference>
<feature type="binding site" evidence="8">
    <location>
        <position position="100"/>
    </location>
    <ligand>
        <name>substrate</name>
    </ligand>
</feature>
<dbReference type="EMBL" id="PFBO01000090">
    <property type="protein sequence ID" value="PIT90368.1"/>
    <property type="molecule type" value="Genomic_DNA"/>
</dbReference>
<dbReference type="InterPro" id="IPR036291">
    <property type="entry name" value="NAD(P)-bd_dom_sf"/>
</dbReference>
<sequence length="309" mass="34778">MKVSVLGAGRWGSTIAWLQNQQKRQVILWNQEDEFLKEWQVKRKNSFLSLPKKVEITADFNLALSSEVIFISIRAQEFRNLCQNLKDLEVKNKLFMLAMKGLEMKTGKRLSEIFYEYLDKSNNVGMLAGPGHPQELTKNVPTLMTCAVAKKKDLARAVKYCQTDLMRVEQTDDLLGVEISSALKNVMGIVGGLFFGLGLDSLKGYLIVKGPEETARLIKAMKGKPLTAYGPAHLGDYAATVFSPYSRNHQVGEDFARTGKLGDAEGVPTITAVQKLIKKYKVKMPICEGIYQVFYKGLRPEKFVKRLFK</sequence>
<feature type="active site" description="Proton acceptor" evidence="7">
    <location>
        <position position="184"/>
    </location>
</feature>
<evidence type="ECO:0000256" key="4">
    <source>
        <dbReference type="ARBA" id="ARBA00023098"/>
    </source>
</evidence>
<evidence type="ECO:0000256" key="9">
    <source>
        <dbReference type="PIRSR" id="PIRSR000114-3"/>
    </source>
</evidence>
<evidence type="ECO:0000256" key="7">
    <source>
        <dbReference type="PIRSR" id="PIRSR000114-1"/>
    </source>
</evidence>
<evidence type="ECO:0000313" key="15">
    <source>
        <dbReference type="Proteomes" id="UP000230543"/>
    </source>
</evidence>
<gene>
    <name evidence="14" type="ORF">COU22_02470</name>
</gene>
<feature type="domain" description="Glycerol-3-phosphate dehydrogenase NAD-dependent N-terminal" evidence="12">
    <location>
        <begin position="2"/>
        <end position="152"/>
    </location>
</feature>
<dbReference type="GO" id="GO:0005829">
    <property type="term" value="C:cytosol"/>
    <property type="evidence" value="ECO:0007669"/>
    <property type="project" value="TreeGrafter"/>
</dbReference>
<comment type="catalytic activity">
    <reaction evidence="11">
        <text>sn-glycerol 3-phosphate + NADP(+) = dihydroxyacetone phosphate + NADPH + H(+)</text>
        <dbReference type="Rhea" id="RHEA:11096"/>
        <dbReference type="ChEBI" id="CHEBI:15378"/>
        <dbReference type="ChEBI" id="CHEBI:57597"/>
        <dbReference type="ChEBI" id="CHEBI:57642"/>
        <dbReference type="ChEBI" id="CHEBI:57783"/>
        <dbReference type="ChEBI" id="CHEBI:58349"/>
        <dbReference type="EC" id="1.1.1.94"/>
    </reaction>
</comment>
<dbReference type="AlphaFoldDB" id="A0A2M6WC38"/>
<dbReference type="GO" id="GO:0046168">
    <property type="term" value="P:glycerol-3-phosphate catabolic process"/>
    <property type="evidence" value="ECO:0007669"/>
    <property type="project" value="InterPro"/>
</dbReference>
<evidence type="ECO:0000256" key="3">
    <source>
        <dbReference type="ARBA" id="ARBA00023002"/>
    </source>
</evidence>